<organism evidence="8 9">
    <name type="scientific">Slackia equolifaciens</name>
    <dbReference type="NCBI Taxonomy" id="498718"/>
    <lineage>
        <taxon>Bacteria</taxon>
        <taxon>Bacillati</taxon>
        <taxon>Actinomycetota</taxon>
        <taxon>Coriobacteriia</taxon>
        <taxon>Eggerthellales</taxon>
        <taxon>Eggerthellaceae</taxon>
        <taxon>Slackia</taxon>
    </lineage>
</organism>
<dbReference type="PANTHER" id="PTHR34856:SF2">
    <property type="entry name" value="PROTEIN NRFD"/>
    <property type="match status" value="1"/>
</dbReference>
<feature type="transmembrane region" description="Helical" evidence="7">
    <location>
        <begin position="130"/>
        <end position="155"/>
    </location>
</feature>
<feature type="transmembrane region" description="Helical" evidence="7">
    <location>
        <begin position="247"/>
        <end position="270"/>
    </location>
</feature>
<dbReference type="Gene3D" id="1.20.1630.10">
    <property type="entry name" value="Formate dehydrogenase/DMSO reductase domain"/>
    <property type="match status" value="1"/>
</dbReference>
<keyword evidence="4 7" id="KW-0812">Transmembrane</keyword>
<gene>
    <name evidence="8" type="primary">nrfD</name>
    <name evidence="8" type="ORF">K8U77_04010</name>
</gene>
<reference evidence="8" key="1">
    <citation type="journal article" date="2021" name="PeerJ">
        <title>Extensive microbial diversity within the chicken gut microbiome revealed by metagenomics and culture.</title>
        <authorList>
            <person name="Gilroy R."/>
            <person name="Ravi A."/>
            <person name="Getino M."/>
            <person name="Pursley I."/>
            <person name="Horton D.L."/>
            <person name="Alikhan N.F."/>
            <person name="Baker D."/>
            <person name="Gharbi K."/>
            <person name="Hall N."/>
            <person name="Watson M."/>
            <person name="Adriaenssens E.M."/>
            <person name="Foster-Nyarko E."/>
            <person name="Jarju S."/>
            <person name="Secka A."/>
            <person name="Antonio M."/>
            <person name="Oren A."/>
            <person name="Chaudhuri R.R."/>
            <person name="La Ragione R."/>
            <person name="Hildebrand F."/>
            <person name="Pallen M.J."/>
        </authorList>
    </citation>
    <scope>NUCLEOTIDE SEQUENCE</scope>
    <source>
        <strain evidence="8">ChiGjej6B6-11269</strain>
    </source>
</reference>
<feature type="transmembrane region" description="Helical" evidence="7">
    <location>
        <begin position="277"/>
        <end position="301"/>
    </location>
</feature>
<proteinExistence type="inferred from homology"/>
<evidence type="ECO:0000256" key="7">
    <source>
        <dbReference type="SAM" id="Phobius"/>
    </source>
</evidence>
<dbReference type="GO" id="GO:0005886">
    <property type="term" value="C:plasma membrane"/>
    <property type="evidence" value="ECO:0007669"/>
    <property type="project" value="UniProtKB-SubCell"/>
</dbReference>
<dbReference type="EMBL" id="DYWI01000065">
    <property type="protein sequence ID" value="HJF65266.1"/>
    <property type="molecule type" value="Genomic_DNA"/>
</dbReference>
<evidence type="ECO:0000256" key="2">
    <source>
        <dbReference type="ARBA" id="ARBA00008929"/>
    </source>
</evidence>
<comment type="caution">
    <text evidence="8">The sequence shown here is derived from an EMBL/GenBank/DDBJ whole genome shotgun (WGS) entry which is preliminary data.</text>
</comment>
<dbReference type="PANTHER" id="PTHR34856">
    <property type="entry name" value="PROTEIN NRFD"/>
    <property type="match status" value="1"/>
</dbReference>
<feature type="transmembrane region" description="Helical" evidence="7">
    <location>
        <begin position="167"/>
        <end position="192"/>
    </location>
</feature>
<dbReference type="InterPro" id="IPR005614">
    <property type="entry name" value="NrfD-like"/>
</dbReference>
<feature type="transmembrane region" description="Helical" evidence="7">
    <location>
        <begin position="102"/>
        <end position="123"/>
    </location>
</feature>
<protein>
    <submittedName>
        <fullName evidence="8">Polysulfide reductase NrfD</fullName>
    </submittedName>
</protein>
<keyword evidence="6 7" id="KW-0472">Membrane</keyword>
<dbReference type="AlphaFoldDB" id="A0A9D3A164"/>
<dbReference type="Pfam" id="PF03916">
    <property type="entry name" value="NrfD"/>
    <property type="match status" value="1"/>
</dbReference>
<evidence type="ECO:0000256" key="3">
    <source>
        <dbReference type="ARBA" id="ARBA00022475"/>
    </source>
</evidence>
<accession>A0A9D3A164</accession>
<evidence type="ECO:0000256" key="5">
    <source>
        <dbReference type="ARBA" id="ARBA00022989"/>
    </source>
</evidence>
<evidence type="ECO:0000313" key="8">
    <source>
        <dbReference type="EMBL" id="HJF65266.1"/>
    </source>
</evidence>
<evidence type="ECO:0000256" key="6">
    <source>
        <dbReference type="ARBA" id="ARBA00023136"/>
    </source>
</evidence>
<feature type="transmembrane region" description="Helical" evidence="7">
    <location>
        <begin position="59"/>
        <end position="82"/>
    </location>
</feature>
<feature type="transmembrane region" description="Helical" evidence="7">
    <location>
        <begin position="6"/>
        <end position="26"/>
    </location>
</feature>
<evidence type="ECO:0000256" key="4">
    <source>
        <dbReference type="ARBA" id="ARBA00022692"/>
    </source>
</evidence>
<feature type="transmembrane region" description="Helical" evidence="7">
    <location>
        <begin position="204"/>
        <end position="227"/>
    </location>
</feature>
<dbReference type="InterPro" id="IPR052049">
    <property type="entry name" value="Electron_transfer_protein"/>
</dbReference>
<comment type="similarity">
    <text evidence="2">Belongs to the NrfD family.</text>
</comment>
<reference evidence="8" key="2">
    <citation type="submission" date="2021-09" db="EMBL/GenBank/DDBJ databases">
        <authorList>
            <person name="Gilroy R."/>
        </authorList>
    </citation>
    <scope>NUCLEOTIDE SEQUENCE</scope>
    <source>
        <strain evidence="8">ChiGjej6B6-11269</strain>
    </source>
</reference>
<keyword evidence="5 7" id="KW-1133">Transmembrane helix</keyword>
<comment type="subcellular location">
    <subcellularLocation>
        <location evidence="1">Cell membrane</location>
        <topology evidence="1">Multi-pass membrane protein</topology>
    </subcellularLocation>
</comment>
<evidence type="ECO:0000256" key="1">
    <source>
        <dbReference type="ARBA" id="ARBA00004651"/>
    </source>
</evidence>
<evidence type="ECO:0000313" key="9">
    <source>
        <dbReference type="Proteomes" id="UP000786989"/>
    </source>
</evidence>
<sequence>MLSELAIGYLFLGGVGGGSLAVLSALEIANARGARIVVASRVGVGFRGSSARSPMPADALAWSWPLCLGLLALGVLCLLVDLGRPDRLFNLMTSPTLSAIAVGAWALVAAIVIAGAFSALALFDGVCIGMVATCVLSVAGVVVGATVAIYTGILLQSMASVLAWQTPLVPIVFVLSSASCGTAVAFLGAVFANTRQVYEHAIAALARADGAIIVAEAVALAAFVFWGLGSEGTREAALALAVGDLAWAFWGGVVIVGLVVPFVLELFTTFDNHRLQLLWVATAVLVGAFALRWCMAGLAAYDVTQMPEALFGLAVGSA</sequence>
<keyword evidence="3" id="KW-1003">Cell membrane</keyword>
<name>A0A9D3A164_9ACTN</name>
<dbReference type="Proteomes" id="UP000786989">
    <property type="component" value="Unassembled WGS sequence"/>
</dbReference>